<keyword evidence="11" id="KW-1185">Reference proteome</keyword>
<dbReference type="InterPro" id="IPR025166">
    <property type="entry name" value="Integrase_DNA_bind_dom"/>
</dbReference>
<dbReference type="PROSITE" id="PS51900">
    <property type="entry name" value="CB"/>
    <property type="match status" value="1"/>
</dbReference>
<feature type="domain" description="Core-binding (CB)" evidence="9">
    <location>
        <begin position="121"/>
        <end position="201"/>
    </location>
</feature>
<dbReference type="PANTHER" id="PTHR30629">
    <property type="entry name" value="PROPHAGE INTEGRASE"/>
    <property type="match status" value="1"/>
</dbReference>
<evidence type="ECO:0000313" key="10">
    <source>
        <dbReference type="EMBL" id="MDT0496855.1"/>
    </source>
</evidence>
<feature type="coiled-coil region" evidence="6">
    <location>
        <begin position="98"/>
        <end position="152"/>
    </location>
</feature>
<organism evidence="10 11">
    <name type="scientific">Banduia mediterranea</name>
    <dbReference type="NCBI Taxonomy" id="3075609"/>
    <lineage>
        <taxon>Bacteria</taxon>
        <taxon>Pseudomonadati</taxon>
        <taxon>Pseudomonadota</taxon>
        <taxon>Gammaproteobacteria</taxon>
        <taxon>Nevskiales</taxon>
        <taxon>Algiphilaceae</taxon>
        <taxon>Banduia</taxon>
    </lineage>
</organism>
<dbReference type="Proteomes" id="UP001254608">
    <property type="component" value="Unassembled WGS sequence"/>
</dbReference>
<dbReference type="Gene3D" id="3.30.160.390">
    <property type="entry name" value="Integrase, DNA-binding domain"/>
    <property type="match status" value="1"/>
</dbReference>
<evidence type="ECO:0000256" key="7">
    <source>
        <dbReference type="SAM" id="MobiDB-lite"/>
    </source>
</evidence>
<dbReference type="PANTHER" id="PTHR30629:SF2">
    <property type="entry name" value="PROPHAGE INTEGRASE INTS-RELATED"/>
    <property type="match status" value="1"/>
</dbReference>
<dbReference type="Pfam" id="PF13356">
    <property type="entry name" value="Arm-DNA-bind_3"/>
    <property type="match status" value="1"/>
</dbReference>
<dbReference type="InterPro" id="IPR011010">
    <property type="entry name" value="DNA_brk_join_enz"/>
</dbReference>
<dbReference type="InterPro" id="IPR050808">
    <property type="entry name" value="Phage_Integrase"/>
</dbReference>
<feature type="compositionally biased region" description="Basic and acidic residues" evidence="7">
    <location>
        <begin position="350"/>
        <end position="360"/>
    </location>
</feature>
<evidence type="ECO:0000313" key="11">
    <source>
        <dbReference type="Proteomes" id="UP001254608"/>
    </source>
</evidence>
<dbReference type="InterPro" id="IPR002104">
    <property type="entry name" value="Integrase_catalytic"/>
</dbReference>
<reference evidence="10 11" key="1">
    <citation type="submission" date="2023-09" db="EMBL/GenBank/DDBJ databases">
        <authorList>
            <person name="Rey-Velasco X."/>
        </authorList>
    </citation>
    <scope>NUCLEOTIDE SEQUENCE [LARGE SCALE GENOMIC DNA]</scope>
    <source>
        <strain evidence="10 11">W345</strain>
    </source>
</reference>
<dbReference type="SUPFAM" id="SSF56349">
    <property type="entry name" value="DNA breaking-rejoining enzymes"/>
    <property type="match status" value="1"/>
</dbReference>
<dbReference type="Gene3D" id="1.10.443.10">
    <property type="entry name" value="Intergrase catalytic core"/>
    <property type="match status" value="1"/>
</dbReference>
<evidence type="ECO:0000256" key="3">
    <source>
        <dbReference type="ARBA" id="ARBA00023125"/>
    </source>
</evidence>
<dbReference type="Gene3D" id="1.10.150.130">
    <property type="match status" value="1"/>
</dbReference>
<evidence type="ECO:0000256" key="5">
    <source>
        <dbReference type="PROSITE-ProRule" id="PRU01248"/>
    </source>
</evidence>
<dbReference type="EMBL" id="JAVRIC010000006">
    <property type="protein sequence ID" value="MDT0496855.1"/>
    <property type="molecule type" value="Genomic_DNA"/>
</dbReference>
<evidence type="ECO:0000256" key="1">
    <source>
        <dbReference type="ARBA" id="ARBA00008857"/>
    </source>
</evidence>
<dbReference type="InterPro" id="IPR053876">
    <property type="entry name" value="Phage_int_M"/>
</dbReference>
<dbReference type="RefSeq" id="WP_311364249.1">
    <property type="nucleotide sequence ID" value="NZ_JAVRIC010000006.1"/>
</dbReference>
<feature type="region of interest" description="Disordered" evidence="7">
    <location>
        <begin position="350"/>
        <end position="373"/>
    </location>
</feature>
<dbReference type="InterPro" id="IPR013762">
    <property type="entry name" value="Integrase-like_cat_sf"/>
</dbReference>
<name>A0ABU2WH36_9GAMM</name>
<keyword evidence="3 5" id="KW-0238">DNA-binding</keyword>
<dbReference type="CDD" id="cd00801">
    <property type="entry name" value="INT_P4_C"/>
    <property type="match status" value="1"/>
</dbReference>
<sequence>MARGTAGGTLQGKLKDLQLRNATAEQSELLLSDGGNLFLRVRPNGGKDWLFIYMFEGRRRKLGLGPYPARDLGSARQVAYEYREQIAKGVDPADARELAKIEAQADLAAAKAKAAENAARPTVSKLLELWAEDELSKRKDKGEESLRALRKDLLPMLGDRFAAEVKRRDVMMVLDSIRRRGANRLANRTLKDVRQMFGWALVREIVEGDPTSRIEKKDVGGKEVERERVLSLAEIRALAAALPESGLSRPATAALWIMLSTCARVGELSRARWPDVDLDARTWRIPAENSKNGRPHLIHLSEFAVEHFTTMLERRIRREHEGAPAESSVWVFPARFTSIHVCPKTFQKQFSDRQRDDAPMSRRSAKTGTLKLPGGEWRAHDLRRTGATMMGDLGIRPDVIDRCLNHVDAKLVTRTYQRQELLPERAEAFRQLGERLELLTRPSGGNVVTLHNRPADAAG</sequence>
<dbReference type="InterPro" id="IPR038488">
    <property type="entry name" value="Integrase_DNA-bd_sf"/>
</dbReference>
<evidence type="ECO:0000259" key="8">
    <source>
        <dbReference type="PROSITE" id="PS51898"/>
    </source>
</evidence>
<keyword evidence="4" id="KW-0233">DNA recombination</keyword>
<dbReference type="Pfam" id="PF22022">
    <property type="entry name" value="Phage_int_M"/>
    <property type="match status" value="1"/>
</dbReference>
<evidence type="ECO:0000259" key="9">
    <source>
        <dbReference type="PROSITE" id="PS51900"/>
    </source>
</evidence>
<feature type="domain" description="Tyr recombinase" evidence="8">
    <location>
        <begin position="225"/>
        <end position="430"/>
    </location>
</feature>
<dbReference type="Pfam" id="PF00589">
    <property type="entry name" value="Phage_integrase"/>
    <property type="match status" value="1"/>
</dbReference>
<evidence type="ECO:0000256" key="6">
    <source>
        <dbReference type="SAM" id="Coils"/>
    </source>
</evidence>
<keyword evidence="6" id="KW-0175">Coiled coil</keyword>
<protein>
    <submittedName>
        <fullName evidence="10">Tyrosine-type recombinase/integrase</fullName>
    </submittedName>
</protein>
<proteinExistence type="inferred from homology"/>
<comment type="similarity">
    <text evidence="1">Belongs to the 'phage' integrase family.</text>
</comment>
<gene>
    <name evidence="10" type="ORF">RM530_05690</name>
</gene>
<dbReference type="InterPro" id="IPR044068">
    <property type="entry name" value="CB"/>
</dbReference>
<comment type="caution">
    <text evidence="10">The sequence shown here is derived from an EMBL/GenBank/DDBJ whole genome shotgun (WGS) entry which is preliminary data.</text>
</comment>
<keyword evidence="2" id="KW-0229">DNA integration</keyword>
<accession>A0ABU2WH36</accession>
<evidence type="ECO:0000256" key="2">
    <source>
        <dbReference type="ARBA" id="ARBA00022908"/>
    </source>
</evidence>
<dbReference type="PROSITE" id="PS51898">
    <property type="entry name" value="TYR_RECOMBINASE"/>
    <property type="match status" value="1"/>
</dbReference>
<evidence type="ECO:0000256" key="4">
    <source>
        <dbReference type="ARBA" id="ARBA00023172"/>
    </source>
</evidence>
<dbReference type="InterPro" id="IPR010998">
    <property type="entry name" value="Integrase_recombinase_N"/>
</dbReference>